<evidence type="ECO:0000313" key="2">
    <source>
        <dbReference type="Proteomes" id="UP000262379"/>
    </source>
</evidence>
<keyword evidence="2" id="KW-1185">Reference proteome</keyword>
<name>A0A371XGI9_9HYPH</name>
<evidence type="ECO:0000313" key="1">
    <source>
        <dbReference type="EMBL" id="RFC68349.1"/>
    </source>
</evidence>
<proteinExistence type="predicted"/>
<accession>A0A371XGI9</accession>
<dbReference type="RefSeq" id="WP_116622787.1">
    <property type="nucleotide sequence ID" value="NZ_QURN01000004.1"/>
</dbReference>
<organism evidence="1 2">
    <name type="scientific">Mesorhizobium denitrificans</name>
    <dbReference type="NCBI Taxonomy" id="2294114"/>
    <lineage>
        <taxon>Bacteria</taxon>
        <taxon>Pseudomonadati</taxon>
        <taxon>Pseudomonadota</taxon>
        <taxon>Alphaproteobacteria</taxon>
        <taxon>Hyphomicrobiales</taxon>
        <taxon>Phyllobacteriaceae</taxon>
        <taxon>Mesorhizobium</taxon>
    </lineage>
</organism>
<dbReference type="AlphaFoldDB" id="A0A371XGI9"/>
<sequence length="103" mass="11728">MHNAALLNQWLETNKSRISHRFEIERIGDWSNAESQGITLDLYGTSVASRLTLWPETVADTKTPFADIEIINVETGETISSECFVEFNAMLLNRRLDEIEKNA</sequence>
<comment type="caution">
    <text evidence="1">The sequence shown here is derived from an EMBL/GenBank/DDBJ whole genome shotgun (WGS) entry which is preliminary data.</text>
</comment>
<reference evidence="2" key="1">
    <citation type="submission" date="2018-08" db="EMBL/GenBank/DDBJ databases">
        <authorList>
            <person name="Im W.T."/>
        </authorList>
    </citation>
    <scope>NUCLEOTIDE SEQUENCE [LARGE SCALE GENOMIC DNA]</scope>
    <source>
        <strain evidence="2">LA-28</strain>
    </source>
</reference>
<gene>
    <name evidence="1" type="ORF">DY251_05035</name>
</gene>
<dbReference type="EMBL" id="QURN01000004">
    <property type="protein sequence ID" value="RFC68349.1"/>
    <property type="molecule type" value="Genomic_DNA"/>
</dbReference>
<dbReference type="Proteomes" id="UP000262379">
    <property type="component" value="Unassembled WGS sequence"/>
</dbReference>
<protein>
    <submittedName>
        <fullName evidence="1">Uncharacterized protein</fullName>
    </submittedName>
</protein>